<accession>A0P2Q4</accession>
<gene>
    <name evidence="2" type="ORF">SIAM614_00657</name>
</gene>
<organism evidence="2 3">
    <name type="scientific">Roseibium aggregatum (strain ATCC 25650 / DSM 13394 / JCM 20685 / NBRC 16684 / NCIMB 2208 / IAM 12614 / B1)</name>
    <name type="common">Stappia aggregata</name>
    <dbReference type="NCBI Taxonomy" id="384765"/>
    <lineage>
        <taxon>Bacteria</taxon>
        <taxon>Pseudomonadati</taxon>
        <taxon>Pseudomonadota</taxon>
        <taxon>Alphaproteobacteria</taxon>
        <taxon>Hyphomicrobiales</taxon>
        <taxon>Stappiaceae</taxon>
        <taxon>Roseibium</taxon>
    </lineage>
</organism>
<protein>
    <recommendedName>
        <fullName evidence="4">Transposase family protein</fullName>
    </recommendedName>
</protein>
<evidence type="ECO:0000313" key="2">
    <source>
        <dbReference type="EMBL" id="EAV40707.1"/>
    </source>
</evidence>
<proteinExistence type="predicted"/>
<evidence type="ECO:0008006" key="4">
    <source>
        <dbReference type="Google" id="ProtNLM"/>
    </source>
</evidence>
<name>A0P2Q4_ROSAI</name>
<comment type="caution">
    <text evidence="2">The sequence shown here is derived from an EMBL/GenBank/DDBJ whole genome shotgun (WGS) entry which is preliminary data.</text>
</comment>
<sequence length="39" mass="4363">MSCLAAFPDRRRAEGKMYDQVGVILFSIIAILSGARSYR</sequence>
<dbReference type="EMBL" id="AAUW01000027">
    <property type="protein sequence ID" value="EAV40707.1"/>
    <property type="molecule type" value="Genomic_DNA"/>
</dbReference>
<dbReference type="Proteomes" id="UP000004848">
    <property type="component" value="Unassembled WGS sequence"/>
</dbReference>
<evidence type="ECO:0000256" key="1">
    <source>
        <dbReference type="SAM" id="Phobius"/>
    </source>
</evidence>
<keyword evidence="1" id="KW-0812">Transmembrane</keyword>
<dbReference type="AlphaFoldDB" id="A0P2Q4"/>
<keyword evidence="1" id="KW-0472">Membrane</keyword>
<evidence type="ECO:0000313" key="3">
    <source>
        <dbReference type="Proteomes" id="UP000004848"/>
    </source>
</evidence>
<feature type="transmembrane region" description="Helical" evidence="1">
    <location>
        <begin position="21"/>
        <end position="38"/>
    </location>
</feature>
<keyword evidence="1" id="KW-1133">Transmembrane helix</keyword>
<reference evidence="2 3" key="1">
    <citation type="submission" date="2006-05" db="EMBL/GenBank/DDBJ databases">
        <authorList>
            <person name="King G."/>
            <person name="Ferriera S."/>
            <person name="Johnson J."/>
            <person name="Kravitz S."/>
            <person name="Beeson K."/>
            <person name="Sutton G."/>
            <person name="Rogers Y.-H."/>
            <person name="Friedman R."/>
            <person name="Frazier M."/>
            <person name="Venter J.C."/>
        </authorList>
    </citation>
    <scope>NUCLEOTIDE SEQUENCE [LARGE SCALE GENOMIC DNA]</scope>
    <source>
        <strain evidence="3">ATCC 25650 / DSM 13394 / JCM 20685 / NBRC 16684 / NCIMB 2208 / IAM 12614 / B1</strain>
    </source>
</reference>